<evidence type="ECO:0000256" key="23">
    <source>
        <dbReference type="PIRSR" id="PIRSR634016-3"/>
    </source>
</evidence>
<evidence type="ECO:0000256" key="5">
    <source>
        <dbReference type="ARBA" id="ARBA00012564"/>
    </source>
</evidence>
<dbReference type="EC" id="3.4.11.2" evidence="5"/>
<dbReference type="PRINTS" id="PR00756">
    <property type="entry name" value="ALADIPTASE"/>
</dbReference>
<keyword evidence="21" id="KW-0449">Lipoprotein</keyword>
<keyword evidence="14 23" id="KW-0862">Zinc</keyword>
<comment type="subcellular location">
    <subcellularLocation>
        <location evidence="3">Cell membrane</location>
        <topology evidence="3">Lipid-anchor</topology>
        <topology evidence="3">GPI-anchor</topology>
    </subcellularLocation>
    <subcellularLocation>
        <location evidence="2">Membrane</location>
        <topology evidence="2">Single-pass type II membrane protein</topology>
    </subcellularLocation>
</comment>
<dbReference type="InterPro" id="IPR001930">
    <property type="entry name" value="Peptidase_M1"/>
</dbReference>
<keyword evidence="10 26" id="KW-0812">Transmembrane</keyword>
<dbReference type="InterPro" id="IPR045357">
    <property type="entry name" value="Aminopeptidase_N-like_N"/>
</dbReference>
<evidence type="ECO:0000313" key="31">
    <source>
        <dbReference type="Proteomes" id="UP001168821"/>
    </source>
</evidence>
<keyword evidence="16 26" id="KW-1133">Transmembrane helix</keyword>
<evidence type="ECO:0000259" key="27">
    <source>
        <dbReference type="Pfam" id="PF01433"/>
    </source>
</evidence>
<organism evidence="30 31">
    <name type="scientific">Zophobas morio</name>
    <dbReference type="NCBI Taxonomy" id="2755281"/>
    <lineage>
        <taxon>Eukaryota</taxon>
        <taxon>Metazoa</taxon>
        <taxon>Ecdysozoa</taxon>
        <taxon>Arthropoda</taxon>
        <taxon>Hexapoda</taxon>
        <taxon>Insecta</taxon>
        <taxon>Pterygota</taxon>
        <taxon>Neoptera</taxon>
        <taxon>Endopterygota</taxon>
        <taxon>Coleoptera</taxon>
        <taxon>Polyphaga</taxon>
        <taxon>Cucujiformia</taxon>
        <taxon>Tenebrionidae</taxon>
        <taxon>Zophobas</taxon>
    </lineage>
</organism>
<evidence type="ECO:0000256" key="4">
    <source>
        <dbReference type="ARBA" id="ARBA00010136"/>
    </source>
</evidence>
<keyword evidence="31" id="KW-1185">Reference proteome</keyword>
<dbReference type="EMBL" id="JALNTZ010000001">
    <property type="protein sequence ID" value="KAJ3664946.1"/>
    <property type="molecule type" value="Genomic_DNA"/>
</dbReference>
<dbReference type="PANTHER" id="PTHR11533:SF294">
    <property type="entry name" value="THYROTROPIN-RELEASING HORMONE-DEGRADING ECTOENZYME"/>
    <property type="match status" value="1"/>
</dbReference>
<dbReference type="GO" id="GO:0008270">
    <property type="term" value="F:zinc ion binding"/>
    <property type="evidence" value="ECO:0007669"/>
    <property type="project" value="InterPro"/>
</dbReference>
<feature type="binding site" evidence="23">
    <location>
        <position position="429"/>
    </location>
    <ligand>
        <name>Zn(2+)</name>
        <dbReference type="ChEBI" id="CHEBI:29105"/>
        <note>catalytic</note>
    </ligand>
</feature>
<evidence type="ECO:0000256" key="22">
    <source>
        <dbReference type="PIRSR" id="PIRSR634016-1"/>
    </source>
</evidence>
<evidence type="ECO:0000256" key="17">
    <source>
        <dbReference type="ARBA" id="ARBA00023049"/>
    </source>
</evidence>
<keyword evidence="12" id="KW-0732">Signal</keyword>
<evidence type="ECO:0000256" key="12">
    <source>
        <dbReference type="ARBA" id="ARBA00022729"/>
    </source>
</evidence>
<dbReference type="Pfam" id="PF01433">
    <property type="entry name" value="Peptidase_M1"/>
    <property type="match status" value="1"/>
</dbReference>
<dbReference type="Proteomes" id="UP001168821">
    <property type="component" value="Unassembled WGS sequence"/>
</dbReference>
<evidence type="ECO:0000256" key="13">
    <source>
        <dbReference type="ARBA" id="ARBA00022801"/>
    </source>
</evidence>
<dbReference type="Pfam" id="PF11838">
    <property type="entry name" value="ERAP1_C"/>
    <property type="match status" value="2"/>
</dbReference>
<keyword evidence="19" id="KW-1015">Disulfide bond</keyword>
<evidence type="ECO:0000256" key="7">
    <source>
        <dbReference type="ARBA" id="ARBA00022475"/>
    </source>
</evidence>
<feature type="region of interest" description="Disordered" evidence="25">
    <location>
        <begin position="904"/>
        <end position="932"/>
    </location>
</feature>
<comment type="caution">
    <text evidence="30">The sequence shown here is derived from an EMBL/GenBank/DDBJ whole genome shotgun (WGS) entry which is preliminary data.</text>
</comment>
<dbReference type="GO" id="GO:0005886">
    <property type="term" value="C:plasma membrane"/>
    <property type="evidence" value="ECO:0007669"/>
    <property type="project" value="UniProtKB-SubCell"/>
</dbReference>
<keyword evidence="7" id="KW-1003">Cell membrane</keyword>
<feature type="domain" description="ERAP1-like C-terminal" evidence="28">
    <location>
        <begin position="948"/>
        <end position="1029"/>
    </location>
</feature>
<evidence type="ECO:0000256" key="2">
    <source>
        <dbReference type="ARBA" id="ARBA00004606"/>
    </source>
</evidence>
<feature type="domain" description="Aminopeptidase N-like N-terminal" evidence="29">
    <location>
        <begin position="115"/>
        <end position="304"/>
    </location>
</feature>
<dbReference type="CDD" id="cd09601">
    <property type="entry name" value="M1_APN-Q_like"/>
    <property type="match status" value="1"/>
</dbReference>
<evidence type="ECO:0000256" key="21">
    <source>
        <dbReference type="ARBA" id="ARBA00023288"/>
    </source>
</evidence>
<protein>
    <recommendedName>
        <fullName evidence="6">Aminopeptidase N</fullName>
        <ecNumber evidence="5">3.4.11.2</ecNumber>
    </recommendedName>
</protein>
<dbReference type="Gene3D" id="1.25.50.20">
    <property type="match status" value="2"/>
</dbReference>
<name>A0AA38J2U8_9CUCU</name>
<feature type="site" description="Transition state stabilizer" evidence="24">
    <location>
        <position position="492"/>
    </location>
</feature>
<dbReference type="GO" id="GO:0005737">
    <property type="term" value="C:cytoplasm"/>
    <property type="evidence" value="ECO:0007669"/>
    <property type="project" value="TreeGrafter"/>
</dbReference>
<dbReference type="PANTHER" id="PTHR11533">
    <property type="entry name" value="PROTEASE M1 ZINC METALLOPROTEASE"/>
    <property type="match status" value="1"/>
</dbReference>
<feature type="transmembrane region" description="Helical" evidence="26">
    <location>
        <begin position="29"/>
        <end position="51"/>
    </location>
</feature>
<keyword evidence="11 23" id="KW-0479">Metal-binding</keyword>
<keyword evidence="20" id="KW-0325">Glycoprotein</keyword>
<dbReference type="GO" id="GO:0005615">
    <property type="term" value="C:extracellular space"/>
    <property type="evidence" value="ECO:0007669"/>
    <property type="project" value="TreeGrafter"/>
</dbReference>
<dbReference type="InterPro" id="IPR050344">
    <property type="entry name" value="Peptidase_M1_aminopeptidases"/>
</dbReference>
<evidence type="ECO:0000256" key="10">
    <source>
        <dbReference type="ARBA" id="ARBA00022692"/>
    </source>
</evidence>
<feature type="domain" description="Peptidase M1 membrane alanine aminopeptidase" evidence="27">
    <location>
        <begin position="334"/>
        <end position="559"/>
    </location>
</feature>
<dbReference type="Gene3D" id="2.60.40.1910">
    <property type="match status" value="1"/>
</dbReference>
<evidence type="ECO:0000256" key="15">
    <source>
        <dbReference type="ARBA" id="ARBA00022968"/>
    </source>
</evidence>
<keyword evidence="8" id="KW-0336">GPI-anchor</keyword>
<evidence type="ECO:0000256" key="8">
    <source>
        <dbReference type="ARBA" id="ARBA00022622"/>
    </source>
</evidence>
<keyword evidence="15" id="KW-0735">Signal-anchor</keyword>
<evidence type="ECO:0000256" key="6">
    <source>
        <dbReference type="ARBA" id="ARBA00015611"/>
    </source>
</evidence>
<dbReference type="InterPro" id="IPR024571">
    <property type="entry name" value="ERAP1-like_C_dom"/>
</dbReference>
<evidence type="ECO:0000256" key="24">
    <source>
        <dbReference type="PIRSR" id="PIRSR634016-4"/>
    </source>
</evidence>
<proteinExistence type="inferred from homology"/>
<evidence type="ECO:0000256" key="1">
    <source>
        <dbReference type="ARBA" id="ARBA00000098"/>
    </source>
</evidence>
<comment type="similarity">
    <text evidence="4">Belongs to the peptidase M1 family.</text>
</comment>
<evidence type="ECO:0000256" key="14">
    <source>
        <dbReference type="ARBA" id="ARBA00022833"/>
    </source>
</evidence>
<evidence type="ECO:0000256" key="9">
    <source>
        <dbReference type="ARBA" id="ARBA00022670"/>
    </source>
</evidence>
<keyword evidence="17" id="KW-0482">Metalloprotease</keyword>
<dbReference type="FunFam" id="1.10.390.10:FF:000016">
    <property type="entry name" value="Glutamyl aminopeptidase"/>
    <property type="match status" value="1"/>
</dbReference>
<evidence type="ECO:0000256" key="19">
    <source>
        <dbReference type="ARBA" id="ARBA00023157"/>
    </source>
</evidence>
<comment type="cofactor">
    <cofactor evidence="23">
        <name>Zn(2+)</name>
        <dbReference type="ChEBI" id="CHEBI:29105"/>
    </cofactor>
    <text evidence="23">Binds 1 zinc ion per subunit.</text>
</comment>
<evidence type="ECO:0000256" key="20">
    <source>
        <dbReference type="ARBA" id="ARBA00023180"/>
    </source>
</evidence>
<dbReference type="FunFam" id="2.60.40.1730:FF:000012">
    <property type="entry name" value="Aminopeptidase N"/>
    <property type="match status" value="1"/>
</dbReference>
<dbReference type="GO" id="GO:0070006">
    <property type="term" value="F:metalloaminopeptidase activity"/>
    <property type="evidence" value="ECO:0007669"/>
    <property type="project" value="TreeGrafter"/>
</dbReference>
<dbReference type="GO" id="GO:0098552">
    <property type="term" value="C:side of membrane"/>
    <property type="evidence" value="ECO:0007669"/>
    <property type="project" value="UniProtKB-KW"/>
</dbReference>
<reference evidence="30" key="1">
    <citation type="journal article" date="2023" name="G3 (Bethesda)">
        <title>Whole genome assemblies of Zophobas morio and Tenebrio molitor.</title>
        <authorList>
            <person name="Kaur S."/>
            <person name="Stinson S.A."/>
            <person name="diCenzo G.C."/>
        </authorList>
    </citation>
    <scope>NUCLEOTIDE SEQUENCE</scope>
    <source>
        <strain evidence="30">QUZm001</strain>
    </source>
</reference>
<dbReference type="InterPro" id="IPR034016">
    <property type="entry name" value="M1_APN-typ"/>
</dbReference>
<accession>A0AA38J2U8</accession>
<feature type="domain" description="ERAP1-like C-terminal" evidence="28">
    <location>
        <begin position="636"/>
        <end position="901"/>
    </location>
</feature>
<dbReference type="AlphaFoldDB" id="A0AA38J2U8"/>
<keyword evidence="9" id="KW-0645">Protease</keyword>
<dbReference type="GO" id="GO:0043171">
    <property type="term" value="P:peptide catabolic process"/>
    <property type="evidence" value="ECO:0007669"/>
    <property type="project" value="TreeGrafter"/>
</dbReference>
<evidence type="ECO:0000256" key="25">
    <source>
        <dbReference type="SAM" id="MobiDB-lite"/>
    </source>
</evidence>
<evidence type="ECO:0000259" key="28">
    <source>
        <dbReference type="Pfam" id="PF11838"/>
    </source>
</evidence>
<feature type="active site" description="Proton acceptor" evidence="22">
    <location>
        <position position="407"/>
    </location>
</feature>
<dbReference type="Gene3D" id="2.60.40.1730">
    <property type="entry name" value="tricorn interacting facor f3 domain"/>
    <property type="match status" value="1"/>
</dbReference>
<comment type="catalytic activity">
    <reaction evidence="1">
        <text>Release of an N-terminal amino acid, Xaa-|-Yaa- from a peptide, amide or arylamide. Xaa is preferably Ala, but may be most amino acids including Pro (slow action). When a terminal hydrophobic residue is followed by a prolyl residue, the two may be released as an intact Xaa-Pro dipeptide.</text>
        <dbReference type="EC" id="3.4.11.2"/>
    </reaction>
</comment>
<evidence type="ECO:0000256" key="26">
    <source>
        <dbReference type="SAM" id="Phobius"/>
    </source>
</evidence>
<evidence type="ECO:0000313" key="30">
    <source>
        <dbReference type="EMBL" id="KAJ3664946.1"/>
    </source>
</evidence>
<dbReference type="InterPro" id="IPR042097">
    <property type="entry name" value="Aminopeptidase_N-like_N_sf"/>
</dbReference>
<evidence type="ECO:0000259" key="29">
    <source>
        <dbReference type="Pfam" id="PF17900"/>
    </source>
</evidence>
<dbReference type="Gene3D" id="1.10.390.10">
    <property type="entry name" value="Neutral Protease Domain 2"/>
    <property type="match status" value="1"/>
</dbReference>
<feature type="compositionally biased region" description="Gly residues" evidence="25">
    <location>
        <begin position="912"/>
        <end position="923"/>
    </location>
</feature>
<keyword evidence="18 26" id="KW-0472">Membrane</keyword>
<evidence type="ECO:0000256" key="16">
    <source>
        <dbReference type="ARBA" id="ARBA00022989"/>
    </source>
</evidence>
<dbReference type="GO" id="GO:0006508">
    <property type="term" value="P:proteolysis"/>
    <property type="evidence" value="ECO:0007669"/>
    <property type="project" value="UniProtKB-KW"/>
</dbReference>
<dbReference type="InterPro" id="IPR027268">
    <property type="entry name" value="Peptidase_M4/M1_CTD_sf"/>
</dbReference>
<dbReference type="FunFam" id="2.60.40.1910:FF:000008">
    <property type="entry name" value="Aminopeptidase"/>
    <property type="match status" value="1"/>
</dbReference>
<sequence>MTHTREDAIMETTVTTFGKQKFVTISKPLALFLCLLFVGCIVGTALLVYHLSSCQELSKVEESTLVVYNKKYAETVTTTTEIPPFSESEEVVTTTEENNVKSEVEDVRLPRHVLPHSYDIKLVPFIVEGNFTFHGEVMIVVNVTVTSDNITLHADDLIIDNVLVCEHLTNKFLSIRQVANETKRQFLIIYLNEPVEAGLQYYVSIKFKGVLNDLLQGFYRSSYKDNGKVRWIAATQFQATDARKAFPCFDEPALKARFQISLARPKNMTAISNMPQIGTPEPVDGLPDYVWDHFQQSLPMSTYLIAFVISDFECLKNGTFSVWARRSAVSQTKYSLQIGPQILEFYENFFGIKYPLPKVDMIGLPDFSAGAMENWGLITYRESVLLYEEKVSSKGSLQRIAHVIAHELAHQWFGNLVTPVWWSDLWLNEGFATYVECLGANSVNPHLKELDQFVINDLHGAFMLDALKSSHQISIKVNNPDEINDIFDRISYSKGAAILRMMQHFLSMEVFRKGLNRYLQSRMYNNAEQDDLWNTLTQQSHEDKVLDSAITIKEIMDTWTLQTGFPVVTAFRNYELDSVTLSQERFLVNSFNNSANSVWWWIPITYTGPGKAVKSTWMRMEPTIIINNLDLSDEEWFLVNVNQTGYYRVNYDQRNWNLITSQLLKRNGHLVFDPKNRAQLLDDAMNLASAGYLDYDIALNVTRYLKQEREFVPWKAALISLDYLYEMFVRTAHFHRYKNYLLALLQDFYKEIGFTEGENDPQLLVYNRFEINSRVCKLGVRDCVVNAVREFQTWKNSPDPDKRNLISENLREIVYCTAISVGGQEEWDFAWQRYLNANVENEKEILLMALGCSKEIWILSRYLEWAITENSGIRKHDSARVFAAVTSKKKKVVVAAGKHWQSAEGRARAGAGRWGGAGGGAAGARGQQPRGAHEQYDARRATTAHPARMFAAVTSNSIGQQLAYRFLKTHWNRLRSYLGASSMSLSSIVRSCTIRFNTQLEVDDFKMFLKMKENEFGIALRTARQSIEQGEANVHWMERNSERIIKWLSTVNV</sequence>
<feature type="binding site" evidence="23">
    <location>
        <position position="406"/>
    </location>
    <ligand>
        <name>Zn(2+)</name>
        <dbReference type="ChEBI" id="CHEBI:29105"/>
        <note>catalytic</note>
    </ligand>
</feature>
<dbReference type="Pfam" id="PF17900">
    <property type="entry name" value="Peptidase_M1_N"/>
    <property type="match status" value="1"/>
</dbReference>
<evidence type="ECO:0000256" key="11">
    <source>
        <dbReference type="ARBA" id="ARBA00022723"/>
    </source>
</evidence>
<gene>
    <name evidence="30" type="ORF">Zmor_000476</name>
</gene>
<dbReference type="GO" id="GO:0016285">
    <property type="term" value="F:alanyl aminopeptidase activity"/>
    <property type="evidence" value="ECO:0007669"/>
    <property type="project" value="UniProtKB-EC"/>
</dbReference>
<dbReference type="SUPFAM" id="SSF63737">
    <property type="entry name" value="Leukotriene A4 hydrolase N-terminal domain"/>
    <property type="match status" value="1"/>
</dbReference>
<dbReference type="InterPro" id="IPR014782">
    <property type="entry name" value="Peptidase_M1_dom"/>
</dbReference>
<evidence type="ECO:0000256" key="3">
    <source>
        <dbReference type="ARBA" id="ARBA00004609"/>
    </source>
</evidence>
<dbReference type="SUPFAM" id="SSF55486">
    <property type="entry name" value="Metalloproteases ('zincins'), catalytic domain"/>
    <property type="match status" value="1"/>
</dbReference>
<evidence type="ECO:0000256" key="18">
    <source>
        <dbReference type="ARBA" id="ARBA00023136"/>
    </source>
</evidence>
<dbReference type="FunFam" id="1.25.50.20:FF:000001">
    <property type="entry name" value="Aminopeptidase"/>
    <property type="match status" value="1"/>
</dbReference>
<keyword evidence="13" id="KW-0378">Hydrolase</keyword>
<feature type="binding site" evidence="23">
    <location>
        <position position="410"/>
    </location>
    <ligand>
        <name>Zn(2+)</name>
        <dbReference type="ChEBI" id="CHEBI:29105"/>
        <note>catalytic</note>
    </ligand>
</feature>
<dbReference type="GO" id="GO:0042277">
    <property type="term" value="F:peptide binding"/>
    <property type="evidence" value="ECO:0007669"/>
    <property type="project" value="TreeGrafter"/>
</dbReference>